<dbReference type="Gene3D" id="3.40.50.1820">
    <property type="entry name" value="alpha/beta hydrolase"/>
    <property type="match status" value="1"/>
</dbReference>
<dbReference type="Proteomes" id="UP001172673">
    <property type="component" value="Unassembled WGS sequence"/>
</dbReference>
<accession>A0AA39CEE4</accession>
<sequence length="265" mass="28561">MTKPSIIFVPGSFNLPSEYKVVFDGVSEAGYEIKGIHLPTVGAGPRQGRDGPAPSMYDDAAFIAQEIEELADQGKDVVVIGHSYAGVPMSQCSKGLDKEERKAHNKPGGIVRLAYIACLVPALGESAQDVISTGPKERRIAMAVDDDGWMLIEDPPAAARALLQHVTPEEGEAIVRRWAKHSAPSFGDPLTYAGYKDIPASYLICEEDLAGPVEIIQVPKIEIIEKVSGRKVDTTSIKTGHMPNVTAVKETVEWIVSVAEKVEKS</sequence>
<gene>
    <name evidence="2" type="ORF">H2200_010618</name>
</gene>
<organism evidence="2 3">
    <name type="scientific">Cladophialophora chaetospira</name>
    <dbReference type="NCBI Taxonomy" id="386627"/>
    <lineage>
        <taxon>Eukaryota</taxon>
        <taxon>Fungi</taxon>
        <taxon>Dikarya</taxon>
        <taxon>Ascomycota</taxon>
        <taxon>Pezizomycotina</taxon>
        <taxon>Eurotiomycetes</taxon>
        <taxon>Chaetothyriomycetidae</taxon>
        <taxon>Chaetothyriales</taxon>
        <taxon>Herpotrichiellaceae</taxon>
        <taxon>Cladophialophora</taxon>
    </lineage>
</organism>
<evidence type="ECO:0000313" key="2">
    <source>
        <dbReference type="EMBL" id="KAJ9605228.1"/>
    </source>
</evidence>
<dbReference type="EMBL" id="JAPDRK010000017">
    <property type="protein sequence ID" value="KAJ9605228.1"/>
    <property type="molecule type" value="Genomic_DNA"/>
</dbReference>
<dbReference type="InterPro" id="IPR000073">
    <property type="entry name" value="AB_hydrolase_1"/>
</dbReference>
<dbReference type="InterPro" id="IPR052897">
    <property type="entry name" value="Sec-Metab_Biosynth_Hydrolase"/>
</dbReference>
<dbReference type="PANTHER" id="PTHR37017:SF11">
    <property type="entry name" value="ESTERASE_LIPASE_THIOESTERASE DOMAIN-CONTAINING PROTEIN"/>
    <property type="match status" value="1"/>
</dbReference>
<comment type="caution">
    <text evidence="2">The sequence shown here is derived from an EMBL/GenBank/DDBJ whole genome shotgun (WGS) entry which is preliminary data.</text>
</comment>
<evidence type="ECO:0000259" key="1">
    <source>
        <dbReference type="Pfam" id="PF12697"/>
    </source>
</evidence>
<proteinExistence type="predicted"/>
<dbReference type="Pfam" id="PF12697">
    <property type="entry name" value="Abhydrolase_6"/>
    <property type="match status" value="1"/>
</dbReference>
<protein>
    <recommendedName>
        <fullName evidence="1">AB hydrolase-1 domain-containing protein</fullName>
    </recommendedName>
</protein>
<keyword evidence="3" id="KW-1185">Reference proteome</keyword>
<dbReference type="InterPro" id="IPR029058">
    <property type="entry name" value="AB_hydrolase_fold"/>
</dbReference>
<dbReference type="AlphaFoldDB" id="A0AA39CEE4"/>
<dbReference type="PANTHER" id="PTHR37017">
    <property type="entry name" value="AB HYDROLASE-1 DOMAIN-CONTAINING PROTEIN-RELATED"/>
    <property type="match status" value="1"/>
</dbReference>
<dbReference type="SUPFAM" id="SSF53474">
    <property type="entry name" value="alpha/beta-Hydrolases"/>
    <property type="match status" value="1"/>
</dbReference>
<feature type="domain" description="AB hydrolase-1" evidence="1">
    <location>
        <begin position="6"/>
        <end position="253"/>
    </location>
</feature>
<evidence type="ECO:0000313" key="3">
    <source>
        <dbReference type="Proteomes" id="UP001172673"/>
    </source>
</evidence>
<reference evidence="2" key="1">
    <citation type="submission" date="2022-10" db="EMBL/GenBank/DDBJ databases">
        <title>Culturing micro-colonial fungi from biological soil crusts in the Mojave desert and describing Neophaeococcomyces mojavensis, and introducing the new genera and species Taxawa tesnikishii.</title>
        <authorList>
            <person name="Kurbessoian T."/>
            <person name="Stajich J.E."/>
        </authorList>
    </citation>
    <scope>NUCLEOTIDE SEQUENCE</scope>
    <source>
        <strain evidence="2">TK_41</strain>
    </source>
</reference>
<name>A0AA39CEE4_9EURO</name>